<evidence type="ECO:0000313" key="3">
    <source>
        <dbReference type="Proteomes" id="UP000000323"/>
    </source>
</evidence>
<dbReference type="HOGENOM" id="CLU_831367_0_0_0"/>
<dbReference type="Gene3D" id="3.30.200.20">
    <property type="entry name" value="Phosphorylase Kinase, domain 1"/>
    <property type="match status" value="1"/>
</dbReference>
<organism evidence="2 3">
    <name type="scientific">Thermobaculum terrenum (strain ATCC BAA-798 / CCMEE 7001 / YNP1)</name>
    <dbReference type="NCBI Taxonomy" id="525904"/>
    <lineage>
        <taxon>Bacteria</taxon>
        <taxon>Bacillati</taxon>
        <taxon>Chloroflexota</taxon>
        <taxon>Chloroflexia</taxon>
        <taxon>Candidatus Thermobaculales</taxon>
        <taxon>Candidatus Thermobaculaceae</taxon>
        <taxon>Thermobaculum</taxon>
    </lineage>
</organism>
<keyword evidence="3" id="KW-1185">Reference proteome</keyword>
<dbReference type="Proteomes" id="UP000000323">
    <property type="component" value="Chromosome 1"/>
</dbReference>
<reference evidence="3" key="1">
    <citation type="journal article" date="2010" name="Stand. Genomic Sci.">
        <title>Complete genome sequence of 'Thermobaculum terrenum' type strain (YNP1).</title>
        <authorList>
            <person name="Kiss H."/>
            <person name="Cleland D."/>
            <person name="Lapidus A."/>
            <person name="Lucas S."/>
            <person name="Glavina Del Rio T."/>
            <person name="Nolan M."/>
            <person name="Tice H."/>
            <person name="Han C."/>
            <person name="Goodwin L."/>
            <person name="Pitluck S."/>
            <person name="Liolios K."/>
            <person name="Ivanova N."/>
            <person name="Mavromatis K."/>
            <person name="Ovchinnikova G."/>
            <person name="Pati A."/>
            <person name="Chen A."/>
            <person name="Palaniappan K."/>
            <person name="Land M."/>
            <person name="Hauser L."/>
            <person name="Chang Y."/>
            <person name="Jeffries C."/>
            <person name="Lu M."/>
            <person name="Brettin T."/>
            <person name="Detter J."/>
            <person name="Goker M."/>
            <person name="Tindall B."/>
            <person name="Beck B."/>
            <person name="McDermott T."/>
            <person name="Woyke T."/>
            <person name="Bristow J."/>
            <person name="Eisen J."/>
            <person name="Markowitz V."/>
            <person name="Hugenholtz P."/>
            <person name="Kyrpides N."/>
            <person name="Klenk H."/>
            <person name="Cheng J."/>
        </authorList>
    </citation>
    <scope>NUCLEOTIDE SEQUENCE [LARGE SCALE GENOMIC DNA]</scope>
    <source>
        <strain evidence="3">ATCC BAA-798 / YNP1</strain>
    </source>
</reference>
<accession>D1CDU5</accession>
<evidence type="ECO:0000259" key="1">
    <source>
        <dbReference type="Pfam" id="PF01636"/>
    </source>
</evidence>
<dbReference type="eggNOG" id="COG0510">
    <property type="taxonomic scope" value="Bacteria"/>
</dbReference>
<protein>
    <submittedName>
        <fullName evidence="2">Aminoglycoside phosphotransferase</fullName>
    </submittedName>
</protein>
<dbReference type="AlphaFoldDB" id="D1CDU5"/>
<dbReference type="Gene3D" id="1.20.58.840">
    <property type="match status" value="1"/>
</dbReference>
<name>D1CDU5_THET1</name>
<dbReference type="InterPro" id="IPR011009">
    <property type="entry name" value="Kinase-like_dom_sf"/>
</dbReference>
<evidence type="ECO:0000313" key="2">
    <source>
        <dbReference type="EMBL" id="ACZ41101.1"/>
    </source>
</evidence>
<dbReference type="Pfam" id="PF01636">
    <property type="entry name" value="APH"/>
    <property type="match status" value="1"/>
</dbReference>
<proteinExistence type="predicted"/>
<gene>
    <name evidence="2" type="ordered locus">Tter_0179</name>
</gene>
<dbReference type="SUPFAM" id="SSF56112">
    <property type="entry name" value="Protein kinase-like (PK-like)"/>
    <property type="match status" value="1"/>
</dbReference>
<dbReference type="InterPro" id="IPR002575">
    <property type="entry name" value="Aminoglycoside_PTrfase"/>
</dbReference>
<dbReference type="RefSeq" id="WP_012874136.1">
    <property type="nucleotide sequence ID" value="NC_013525.1"/>
</dbReference>
<dbReference type="STRING" id="525904.Tter_0179"/>
<dbReference type="OrthoDB" id="115252at2"/>
<dbReference type="GO" id="GO:0016740">
    <property type="term" value="F:transferase activity"/>
    <property type="evidence" value="ECO:0007669"/>
    <property type="project" value="UniProtKB-KW"/>
</dbReference>
<dbReference type="EMBL" id="CP001825">
    <property type="protein sequence ID" value="ACZ41101.1"/>
    <property type="molecule type" value="Genomic_DNA"/>
</dbReference>
<dbReference type="Gene3D" id="1.10.510.10">
    <property type="entry name" value="Transferase(Phosphotransferase) domain 1"/>
    <property type="match status" value="1"/>
</dbReference>
<sequence length="334" mass="38482">MKFRPKDLDHEDLTLFISLIYGLSVVNIEFLPKGEDSWCYKVVTATESFLLQLRRIAEDTALCKFVEHVRMLHDSGFKSAVVPVETLDGCPLAQYGSYCVLLYPFIGNGNSLYDKMQPSTLLEEIPLDKVVEIIAELHSTKLLIPTRDIFENPFESRIGNNLRAINSSSEGGRIRSMLQELIRENIDDILDTARYTSLLGRILAKDQDDFVLTHGDPNLANFIPGDDDRIYLVDWSSISMGAPERDLSSYIDLDWPMFWNVYKSLTGRNRCLLQRFKFYSYLWILQEIADYTSRILGTDEILEQEYALDELRPYLPIPHDQINARLDFLARYAV</sequence>
<keyword evidence="2" id="KW-0808">Transferase</keyword>
<feature type="domain" description="Aminoglycoside phosphotransferase" evidence="1">
    <location>
        <begin position="28"/>
        <end position="256"/>
    </location>
</feature>
<dbReference type="KEGG" id="ttr:Tter_0179"/>